<evidence type="ECO:0000256" key="11">
    <source>
        <dbReference type="ARBA" id="ARBA00022840"/>
    </source>
</evidence>
<keyword evidence="10" id="KW-0418">Kinase</keyword>
<dbReference type="InterPro" id="IPR029016">
    <property type="entry name" value="GAF-like_dom_sf"/>
</dbReference>
<feature type="domain" description="PAC" evidence="14">
    <location>
        <begin position="123"/>
        <end position="177"/>
    </location>
</feature>
<sequence>MRDGAGPSSPSDAGNAPGRVGADGSPTLKANSSETSGSTEPDAIMQERLAVIFDAAHAIGWWDWDIPTDRFHAGRKCADLLGIDSEQAAEGVSFSRFIDGIDKRDRAHVDAAIRHAVDVGGPFSEEFRIADVPNGFRPRWVAVNGHCYRGEDGKPRRFPGVLLDITDRRLTELRKQALLQLGDRLRELTDIESIAYAAATSMAEVLTPSRAGFGIVDEGSETVFIPPEWRRSGTSSISGQHNFREYGSFIDDLKAGQVVAIDDVEHDPRTAMHADALLGLGIRALINIPILEHGKFVLVVLIHSDGPVDWSERDLRFSYAVADRVQAALGRLRAEQQRELLNRELSHRLKNSLSMAQSIVSQSLRSARDLESAKAGIGRRLSALGHAHEVLLKGSVEQAGIIDVVTNALRPHQDEPMRISWKGPDIALAAGAALSLSLIIHELATNAAKHGSLSVEEGRVDLEWRVTGENEDRLTMRWTERNGPTVIEPSRSGFGSRLIRYGVTGATDQTVEIDYRPEGLVWHLDALLSGISVPHPAETPPLPASS</sequence>
<keyword evidence="8" id="KW-0677">Repeat</keyword>
<dbReference type="InterPro" id="IPR035965">
    <property type="entry name" value="PAS-like_dom_sf"/>
</dbReference>
<proteinExistence type="predicted"/>
<evidence type="ECO:0000256" key="2">
    <source>
        <dbReference type="ARBA" id="ARBA00012438"/>
    </source>
</evidence>
<evidence type="ECO:0000259" key="14">
    <source>
        <dbReference type="PROSITE" id="PS50113"/>
    </source>
</evidence>
<dbReference type="Gene3D" id="3.30.450.20">
    <property type="entry name" value="PAS domain"/>
    <property type="match status" value="1"/>
</dbReference>
<name>A0A3L7JL49_9HYPH</name>
<dbReference type="PROSITE" id="PS50113">
    <property type="entry name" value="PAC"/>
    <property type="match status" value="1"/>
</dbReference>
<evidence type="ECO:0000256" key="13">
    <source>
        <dbReference type="SAM" id="MobiDB-lite"/>
    </source>
</evidence>
<evidence type="ECO:0000256" key="1">
    <source>
        <dbReference type="ARBA" id="ARBA00000085"/>
    </source>
</evidence>
<keyword evidence="7" id="KW-0808">Transferase</keyword>
<keyword evidence="9" id="KW-0547">Nucleotide-binding</keyword>
<dbReference type="EMBL" id="RCWN01000001">
    <property type="protein sequence ID" value="RLQ89242.1"/>
    <property type="molecule type" value="Genomic_DNA"/>
</dbReference>
<keyword evidence="5" id="KW-0285">Flavoprotein</keyword>
<dbReference type="Proteomes" id="UP000281094">
    <property type="component" value="Unassembled WGS sequence"/>
</dbReference>
<evidence type="ECO:0000256" key="5">
    <source>
        <dbReference type="ARBA" id="ARBA00022630"/>
    </source>
</evidence>
<accession>A0A3L7JL49</accession>
<evidence type="ECO:0000256" key="9">
    <source>
        <dbReference type="ARBA" id="ARBA00022741"/>
    </source>
</evidence>
<keyword evidence="11" id="KW-0067">ATP-binding</keyword>
<evidence type="ECO:0000256" key="4">
    <source>
        <dbReference type="ARBA" id="ARBA00022553"/>
    </source>
</evidence>
<dbReference type="AlphaFoldDB" id="A0A3L7JL49"/>
<dbReference type="EC" id="2.7.13.3" evidence="2"/>
<dbReference type="SMART" id="SM00911">
    <property type="entry name" value="HWE_HK"/>
    <property type="match status" value="1"/>
</dbReference>
<evidence type="ECO:0000313" key="15">
    <source>
        <dbReference type="EMBL" id="RLQ89242.1"/>
    </source>
</evidence>
<feature type="region of interest" description="Disordered" evidence="13">
    <location>
        <begin position="1"/>
        <end position="42"/>
    </location>
</feature>
<dbReference type="Pfam" id="PF07536">
    <property type="entry name" value="HWE_HK"/>
    <property type="match status" value="1"/>
</dbReference>
<comment type="caution">
    <text evidence="15">The sequence shown here is derived from an EMBL/GenBank/DDBJ whole genome shotgun (WGS) entry which is preliminary data.</text>
</comment>
<dbReference type="InterPro" id="IPR000014">
    <property type="entry name" value="PAS"/>
</dbReference>
<evidence type="ECO:0000256" key="6">
    <source>
        <dbReference type="ARBA" id="ARBA00022643"/>
    </source>
</evidence>
<evidence type="ECO:0000256" key="3">
    <source>
        <dbReference type="ARBA" id="ARBA00021740"/>
    </source>
</evidence>
<evidence type="ECO:0000313" key="16">
    <source>
        <dbReference type="Proteomes" id="UP000281094"/>
    </source>
</evidence>
<evidence type="ECO:0000256" key="12">
    <source>
        <dbReference type="ARBA" id="ARBA00023026"/>
    </source>
</evidence>
<organism evidence="15 16">
    <name type="scientific">Notoacmeibacter ruber</name>
    <dbReference type="NCBI Taxonomy" id="2670375"/>
    <lineage>
        <taxon>Bacteria</taxon>
        <taxon>Pseudomonadati</taxon>
        <taxon>Pseudomonadota</taxon>
        <taxon>Alphaproteobacteria</taxon>
        <taxon>Hyphomicrobiales</taxon>
        <taxon>Notoacmeibacteraceae</taxon>
        <taxon>Notoacmeibacter</taxon>
    </lineage>
</organism>
<dbReference type="Gene3D" id="2.10.70.100">
    <property type="match status" value="1"/>
</dbReference>
<keyword evidence="16" id="KW-1185">Reference proteome</keyword>
<dbReference type="SUPFAM" id="SSF55785">
    <property type="entry name" value="PYP-like sensor domain (PAS domain)"/>
    <property type="match status" value="1"/>
</dbReference>
<dbReference type="SMART" id="SM00065">
    <property type="entry name" value="GAF"/>
    <property type="match status" value="1"/>
</dbReference>
<dbReference type="SUPFAM" id="SSF55781">
    <property type="entry name" value="GAF domain-like"/>
    <property type="match status" value="1"/>
</dbReference>
<dbReference type="PANTHER" id="PTHR41523">
    <property type="entry name" value="TWO-COMPONENT SYSTEM SENSOR PROTEIN"/>
    <property type="match status" value="1"/>
</dbReference>
<protein>
    <recommendedName>
        <fullName evidence="3">Blue-light-activated histidine kinase</fullName>
        <ecNumber evidence="2">2.7.13.3</ecNumber>
    </recommendedName>
</protein>
<dbReference type="InterPro" id="IPR036890">
    <property type="entry name" value="HATPase_C_sf"/>
</dbReference>
<dbReference type="InterPro" id="IPR011102">
    <property type="entry name" value="Sig_transdc_His_kinase_HWE"/>
</dbReference>
<evidence type="ECO:0000256" key="8">
    <source>
        <dbReference type="ARBA" id="ARBA00022737"/>
    </source>
</evidence>
<dbReference type="GO" id="GO:0004673">
    <property type="term" value="F:protein histidine kinase activity"/>
    <property type="evidence" value="ECO:0007669"/>
    <property type="project" value="UniProtKB-EC"/>
</dbReference>
<gene>
    <name evidence="15" type="ORF">D8780_14320</name>
</gene>
<comment type="catalytic activity">
    <reaction evidence="1">
        <text>ATP + protein L-histidine = ADP + protein N-phospho-L-histidine.</text>
        <dbReference type="EC" id="2.7.13.3"/>
    </reaction>
</comment>
<dbReference type="Pfam" id="PF01590">
    <property type="entry name" value="GAF"/>
    <property type="match status" value="1"/>
</dbReference>
<evidence type="ECO:0000256" key="10">
    <source>
        <dbReference type="ARBA" id="ARBA00022777"/>
    </source>
</evidence>
<keyword evidence="4" id="KW-0597">Phosphoprotein</keyword>
<dbReference type="Gene3D" id="3.30.450.40">
    <property type="match status" value="1"/>
</dbReference>
<dbReference type="GO" id="GO:0005524">
    <property type="term" value="F:ATP binding"/>
    <property type="evidence" value="ECO:0007669"/>
    <property type="project" value="UniProtKB-KW"/>
</dbReference>
<dbReference type="Gene3D" id="3.30.565.10">
    <property type="entry name" value="Histidine kinase-like ATPase, C-terminal domain"/>
    <property type="match status" value="1"/>
</dbReference>
<reference evidence="15 16" key="1">
    <citation type="submission" date="2018-10" db="EMBL/GenBank/DDBJ databases">
        <title>Notoacmeibacter sp. M2BS9Y-3-1, whole genome shotgun sequence.</title>
        <authorList>
            <person name="Tuo L."/>
        </authorList>
    </citation>
    <scope>NUCLEOTIDE SEQUENCE [LARGE SCALE GENOMIC DNA]</scope>
    <source>
        <strain evidence="15 16">M2BS9Y-3-1</strain>
    </source>
</reference>
<dbReference type="InterPro" id="IPR000700">
    <property type="entry name" value="PAS-assoc_C"/>
</dbReference>
<dbReference type="InterPro" id="IPR003018">
    <property type="entry name" value="GAF"/>
</dbReference>
<keyword evidence="12" id="KW-0843">Virulence</keyword>
<feature type="compositionally biased region" description="Polar residues" evidence="13">
    <location>
        <begin position="28"/>
        <end position="39"/>
    </location>
</feature>
<dbReference type="CDD" id="cd00130">
    <property type="entry name" value="PAS"/>
    <property type="match status" value="1"/>
</dbReference>
<keyword evidence="6" id="KW-0288">FMN</keyword>
<dbReference type="PANTHER" id="PTHR41523:SF7">
    <property type="entry name" value="HISTIDINE KINASE"/>
    <property type="match status" value="1"/>
</dbReference>
<evidence type="ECO:0000256" key="7">
    <source>
        <dbReference type="ARBA" id="ARBA00022679"/>
    </source>
</evidence>